<dbReference type="AlphaFoldDB" id="A0AB34I0P1"/>
<evidence type="ECO:0000313" key="2">
    <source>
        <dbReference type="EMBL" id="KAJ8798263.1"/>
    </source>
</evidence>
<gene>
    <name evidence="2" type="ORF">J1605_001388</name>
</gene>
<dbReference type="Proteomes" id="UP001159641">
    <property type="component" value="Unassembled WGS sequence"/>
</dbReference>
<proteinExistence type="predicted"/>
<dbReference type="EMBL" id="JAIQCJ010000074">
    <property type="protein sequence ID" value="KAJ8798263.1"/>
    <property type="molecule type" value="Genomic_DNA"/>
</dbReference>
<accession>A0AB34I0P1</accession>
<evidence type="ECO:0000256" key="1">
    <source>
        <dbReference type="SAM" id="SignalP"/>
    </source>
</evidence>
<feature type="chain" id="PRO_5044235423" evidence="1">
    <location>
        <begin position="17"/>
        <end position="119"/>
    </location>
</feature>
<keyword evidence="3" id="KW-1185">Reference proteome</keyword>
<name>A0AB34I0P1_ESCRO</name>
<organism evidence="2 3">
    <name type="scientific">Eschrichtius robustus</name>
    <name type="common">California gray whale</name>
    <name type="synonym">Eschrichtius gibbosus</name>
    <dbReference type="NCBI Taxonomy" id="9764"/>
    <lineage>
        <taxon>Eukaryota</taxon>
        <taxon>Metazoa</taxon>
        <taxon>Chordata</taxon>
        <taxon>Craniata</taxon>
        <taxon>Vertebrata</taxon>
        <taxon>Euteleostomi</taxon>
        <taxon>Mammalia</taxon>
        <taxon>Eutheria</taxon>
        <taxon>Laurasiatheria</taxon>
        <taxon>Artiodactyla</taxon>
        <taxon>Whippomorpha</taxon>
        <taxon>Cetacea</taxon>
        <taxon>Mysticeti</taxon>
        <taxon>Eschrichtiidae</taxon>
        <taxon>Eschrichtius</taxon>
    </lineage>
</organism>
<comment type="caution">
    <text evidence="2">The sequence shown here is derived from an EMBL/GenBank/DDBJ whole genome shotgun (WGS) entry which is preliminary data.</text>
</comment>
<feature type="signal peptide" evidence="1">
    <location>
        <begin position="1"/>
        <end position="16"/>
    </location>
</feature>
<keyword evidence="1" id="KW-0732">Signal</keyword>
<reference evidence="2 3" key="1">
    <citation type="submission" date="2022-11" db="EMBL/GenBank/DDBJ databases">
        <title>Whole genome sequence of Eschrichtius robustus ER-17-0199.</title>
        <authorList>
            <person name="Bruniche-Olsen A."/>
            <person name="Black A.N."/>
            <person name="Fields C.J."/>
            <person name="Walden K."/>
            <person name="Dewoody J.A."/>
        </authorList>
    </citation>
    <scope>NUCLEOTIDE SEQUENCE [LARGE SCALE GENOMIC DNA]</scope>
    <source>
        <strain evidence="2">ER-17-0199</strain>
        <tissue evidence="2">Blubber</tissue>
    </source>
</reference>
<protein>
    <submittedName>
        <fullName evidence="2">Uncharacterized protein</fullName>
    </submittedName>
</protein>
<sequence>MWASVVVACGLQSTGSVVVVHGPSCSMACGIFLDQGSNPVVQVLLAAGADPNLGDDFSSVYKTAKEQGIHSLEVGIALARSLLNWHITVSSTLVKMADRTMQAGTSQTSGQVPWSSGDG</sequence>
<evidence type="ECO:0000313" key="3">
    <source>
        <dbReference type="Proteomes" id="UP001159641"/>
    </source>
</evidence>